<dbReference type="RefSeq" id="WP_135601835.1">
    <property type="nucleotide sequence ID" value="NZ_RQFK01000026.1"/>
</dbReference>
<keyword evidence="3" id="KW-1185">Reference proteome</keyword>
<dbReference type="InterPro" id="IPR044922">
    <property type="entry name" value="DUF2063_N_sf"/>
</dbReference>
<feature type="domain" description="Putative DNA-binding" evidence="1">
    <location>
        <begin position="22"/>
        <end position="98"/>
    </location>
</feature>
<dbReference type="OrthoDB" id="343356at2"/>
<dbReference type="Gene3D" id="1.10.150.690">
    <property type="entry name" value="DUF2063"/>
    <property type="match status" value="1"/>
</dbReference>
<dbReference type="InterPro" id="IPR018640">
    <property type="entry name" value="DUF2063"/>
</dbReference>
<dbReference type="AlphaFoldDB" id="A0A4R9I946"/>
<dbReference type="EMBL" id="RQFK01000026">
    <property type="protein sequence ID" value="TGK81989.1"/>
    <property type="molecule type" value="Genomic_DNA"/>
</dbReference>
<reference evidence="2" key="1">
    <citation type="journal article" date="2019" name="PLoS Negl. Trop. Dis.">
        <title>Revisiting the worldwide diversity of Leptospira species in the environment.</title>
        <authorList>
            <person name="Vincent A.T."/>
            <person name="Schiettekatte O."/>
            <person name="Bourhy P."/>
            <person name="Veyrier F.J."/>
            <person name="Picardeau M."/>
        </authorList>
    </citation>
    <scope>NUCLEOTIDE SEQUENCE [LARGE SCALE GENOMIC DNA]</scope>
    <source>
        <strain evidence="2">201800287</strain>
    </source>
</reference>
<name>A0A4R9I946_9LEPT</name>
<accession>A0A4R9I946</accession>
<dbReference type="Pfam" id="PF09836">
    <property type="entry name" value="DUF2063"/>
    <property type="match status" value="1"/>
</dbReference>
<dbReference type="Proteomes" id="UP000298009">
    <property type="component" value="Unassembled WGS sequence"/>
</dbReference>
<sequence>MKLEKLQNLYSDSILTNKDIPFQNQIVPCQNLTVEEVIFVYKNAYLYRLKEVLADNFEAVHFALGDQLFEFVLEKFIKISHHNSYDLSNYGETFPIFLMETYPEFPYLKELAEFEIQFMECFHEKEHQHFDFANIQNQSELENSIFFFGKSVKLIQNQFSIYSIWKNRKSINPPDLSNVENPEFLLLYKQNSDMYVLNLEPVEYFFINLLSKGEMVGVTLEKTASHFPLDSETVAALFGKISATGIITKISVSTV</sequence>
<gene>
    <name evidence="2" type="ORF">EHQ24_11985</name>
</gene>
<evidence type="ECO:0000313" key="2">
    <source>
        <dbReference type="EMBL" id="TGK81989.1"/>
    </source>
</evidence>
<comment type="caution">
    <text evidence="2">The sequence shown here is derived from an EMBL/GenBank/DDBJ whole genome shotgun (WGS) entry which is preliminary data.</text>
</comment>
<proteinExistence type="predicted"/>
<evidence type="ECO:0000259" key="1">
    <source>
        <dbReference type="Pfam" id="PF09836"/>
    </source>
</evidence>
<evidence type="ECO:0000313" key="3">
    <source>
        <dbReference type="Proteomes" id="UP000298009"/>
    </source>
</evidence>
<protein>
    <submittedName>
        <fullName evidence="2">DUF2063 domain-containing protein</fullName>
    </submittedName>
</protein>
<organism evidence="2 3">
    <name type="scientific">Leptospira noumeaensis</name>
    <dbReference type="NCBI Taxonomy" id="2484964"/>
    <lineage>
        <taxon>Bacteria</taxon>
        <taxon>Pseudomonadati</taxon>
        <taxon>Spirochaetota</taxon>
        <taxon>Spirochaetia</taxon>
        <taxon>Leptospirales</taxon>
        <taxon>Leptospiraceae</taxon>
        <taxon>Leptospira</taxon>
    </lineage>
</organism>